<keyword evidence="1" id="KW-1133">Transmembrane helix</keyword>
<gene>
    <name evidence="2" type="ORF">DXD09_09725</name>
</gene>
<organism evidence="2 3">
    <name type="scientific">Ligilactobacillus ruminis</name>
    <dbReference type="NCBI Taxonomy" id="1623"/>
    <lineage>
        <taxon>Bacteria</taxon>
        <taxon>Bacillati</taxon>
        <taxon>Bacillota</taxon>
        <taxon>Bacilli</taxon>
        <taxon>Lactobacillales</taxon>
        <taxon>Lactobacillaceae</taxon>
        <taxon>Ligilactobacillus</taxon>
    </lineage>
</organism>
<keyword evidence="1" id="KW-0812">Transmembrane</keyword>
<proteinExistence type="predicted"/>
<protein>
    <submittedName>
        <fullName evidence="2">Uncharacterized protein</fullName>
    </submittedName>
</protein>
<accession>A0A8B2YXD2</accession>
<evidence type="ECO:0000313" key="3">
    <source>
        <dbReference type="Proteomes" id="UP000260790"/>
    </source>
</evidence>
<keyword evidence="1" id="KW-0472">Membrane</keyword>
<evidence type="ECO:0000313" key="2">
    <source>
        <dbReference type="EMBL" id="RGK44786.1"/>
    </source>
</evidence>
<dbReference type="EMBL" id="QSQR01000011">
    <property type="protein sequence ID" value="RGK44786.1"/>
    <property type="molecule type" value="Genomic_DNA"/>
</dbReference>
<evidence type="ECO:0000256" key="1">
    <source>
        <dbReference type="SAM" id="Phobius"/>
    </source>
</evidence>
<feature type="transmembrane region" description="Helical" evidence="1">
    <location>
        <begin position="53"/>
        <end position="76"/>
    </location>
</feature>
<dbReference type="Proteomes" id="UP000260790">
    <property type="component" value="Unassembled WGS sequence"/>
</dbReference>
<dbReference type="AlphaFoldDB" id="A0A8B2YXD2"/>
<dbReference type="RefSeq" id="WP_117644013.1">
    <property type="nucleotide sequence ID" value="NZ_QSQR01000011.1"/>
</dbReference>
<reference evidence="2 3" key="1">
    <citation type="submission" date="2018-08" db="EMBL/GenBank/DDBJ databases">
        <title>A genome reference for cultivated species of the human gut microbiota.</title>
        <authorList>
            <person name="Zou Y."/>
            <person name="Xue W."/>
            <person name="Luo G."/>
        </authorList>
    </citation>
    <scope>NUCLEOTIDE SEQUENCE [LARGE SCALE GENOMIC DNA]</scope>
    <source>
        <strain evidence="2 3">TF10-9AT</strain>
    </source>
</reference>
<comment type="caution">
    <text evidence="2">The sequence shown here is derived from an EMBL/GenBank/DDBJ whole genome shotgun (WGS) entry which is preliminary data.</text>
</comment>
<name>A0A8B2YXD2_9LACO</name>
<sequence length="86" mass="10146">MRLINRILQAAVAVSAAVLLFKINLDFANWYFFGDFWEQCRHFVSHHPVWTFLIGYASLYPPTIAYLGWYGFVEFLKRGTIGRREK</sequence>
<feature type="transmembrane region" description="Helical" evidence="1">
    <location>
        <begin position="7"/>
        <end position="33"/>
    </location>
</feature>